<evidence type="ECO:0000256" key="3">
    <source>
        <dbReference type="ARBA" id="ARBA00022692"/>
    </source>
</evidence>
<proteinExistence type="predicted"/>
<dbReference type="PROSITE" id="PS50850">
    <property type="entry name" value="MFS"/>
    <property type="match status" value="1"/>
</dbReference>
<name>A0A918AU02_9PSEU</name>
<keyword evidence="4 6" id="KW-1133">Transmembrane helix</keyword>
<dbReference type="Gene3D" id="1.20.1250.20">
    <property type="entry name" value="MFS general substrate transporter like domains"/>
    <property type="match status" value="1"/>
</dbReference>
<feature type="transmembrane region" description="Helical" evidence="6">
    <location>
        <begin position="137"/>
        <end position="158"/>
    </location>
</feature>
<evidence type="ECO:0000256" key="5">
    <source>
        <dbReference type="ARBA" id="ARBA00023136"/>
    </source>
</evidence>
<reference evidence="8" key="2">
    <citation type="submission" date="2020-09" db="EMBL/GenBank/DDBJ databases">
        <authorList>
            <person name="Sun Q."/>
            <person name="Ohkuma M."/>
        </authorList>
    </citation>
    <scope>NUCLEOTIDE SEQUENCE</scope>
    <source>
        <strain evidence="8">JCM 3313</strain>
    </source>
</reference>
<evidence type="ECO:0000313" key="9">
    <source>
        <dbReference type="Proteomes" id="UP000639606"/>
    </source>
</evidence>
<dbReference type="InterPro" id="IPR011701">
    <property type="entry name" value="MFS"/>
</dbReference>
<protein>
    <submittedName>
        <fullName evidence="8">MFS transporter</fullName>
    </submittedName>
</protein>
<dbReference type="CDD" id="cd06173">
    <property type="entry name" value="MFS_MefA_like"/>
    <property type="match status" value="1"/>
</dbReference>
<evidence type="ECO:0000256" key="2">
    <source>
        <dbReference type="ARBA" id="ARBA00022475"/>
    </source>
</evidence>
<dbReference type="Proteomes" id="UP000639606">
    <property type="component" value="Unassembled WGS sequence"/>
</dbReference>
<feature type="domain" description="Major facilitator superfamily (MFS) profile" evidence="7">
    <location>
        <begin position="5"/>
        <end position="387"/>
    </location>
</feature>
<feature type="transmembrane region" description="Helical" evidence="6">
    <location>
        <begin position="299"/>
        <end position="319"/>
    </location>
</feature>
<feature type="transmembrane region" description="Helical" evidence="6">
    <location>
        <begin position="164"/>
        <end position="184"/>
    </location>
</feature>
<keyword evidence="3 6" id="KW-0812">Transmembrane</keyword>
<feature type="transmembrane region" description="Helical" evidence="6">
    <location>
        <begin position="67"/>
        <end position="89"/>
    </location>
</feature>
<dbReference type="EMBL" id="BMRG01000016">
    <property type="protein sequence ID" value="GGP76202.1"/>
    <property type="molecule type" value="Genomic_DNA"/>
</dbReference>
<dbReference type="GO" id="GO:0022857">
    <property type="term" value="F:transmembrane transporter activity"/>
    <property type="evidence" value="ECO:0007669"/>
    <property type="project" value="InterPro"/>
</dbReference>
<feature type="transmembrane region" description="Helical" evidence="6">
    <location>
        <begin position="95"/>
        <end position="116"/>
    </location>
</feature>
<feature type="transmembrane region" description="Helical" evidence="6">
    <location>
        <begin position="331"/>
        <end position="354"/>
    </location>
</feature>
<dbReference type="InterPro" id="IPR036259">
    <property type="entry name" value="MFS_trans_sf"/>
</dbReference>
<accession>A0A918AU02</accession>
<keyword evidence="5 6" id="KW-0472">Membrane</keyword>
<evidence type="ECO:0000256" key="4">
    <source>
        <dbReference type="ARBA" id="ARBA00022989"/>
    </source>
</evidence>
<gene>
    <name evidence="8" type="ORF">GCM10010185_57340</name>
</gene>
<feature type="transmembrane region" description="Helical" evidence="6">
    <location>
        <begin position="360"/>
        <end position="380"/>
    </location>
</feature>
<keyword evidence="9" id="KW-1185">Reference proteome</keyword>
<dbReference type="PANTHER" id="PTHR23513">
    <property type="entry name" value="INTEGRAL MEMBRANE EFFLUX PROTEIN-RELATED"/>
    <property type="match status" value="1"/>
</dbReference>
<organism evidence="8 9">
    <name type="scientific">Saccharothrix coeruleofusca</name>
    <dbReference type="NCBI Taxonomy" id="33919"/>
    <lineage>
        <taxon>Bacteria</taxon>
        <taxon>Bacillati</taxon>
        <taxon>Actinomycetota</taxon>
        <taxon>Actinomycetes</taxon>
        <taxon>Pseudonocardiales</taxon>
        <taxon>Pseudonocardiaceae</taxon>
        <taxon>Saccharothrix</taxon>
    </lineage>
</organism>
<evidence type="ECO:0000256" key="6">
    <source>
        <dbReference type="SAM" id="Phobius"/>
    </source>
</evidence>
<keyword evidence="2" id="KW-1003">Cell membrane</keyword>
<dbReference type="SUPFAM" id="SSF103473">
    <property type="entry name" value="MFS general substrate transporter"/>
    <property type="match status" value="1"/>
</dbReference>
<dbReference type="GO" id="GO:0005886">
    <property type="term" value="C:plasma membrane"/>
    <property type="evidence" value="ECO:0007669"/>
    <property type="project" value="UniProtKB-SubCell"/>
</dbReference>
<evidence type="ECO:0000313" key="8">
    <source>
        <dbReference type="EMBL" id="GGP76202.1"/>
    </source>
</evidence>
<evidence type="ECO:0000259" key="7">
    <source>
        <dbReference type="PROSITE" id="PS50850"/>
    </source>
</evidence>
<reference evidence="8" key="1">
    <citation type="journal article" date="2014" name="Int. J. Syst. Evol. Microbiol.">
        <title>Complete genome sequence of Corynebacterium casei LMG S-19264T (=DSM 44701T), isolated from a smear-ripened cheese.</title>
        <authorList>
            <consortium name="US DOE Joint Genome Institute (JGI-PGF)"/>
            <person name="Walter F."/>
            <person name="Albersmeier A."/>
            <person name="Kalinowski J."/>
            <person name="Ruckert C."/>
        </authorList>
    </citation>
    <scope>NUCLEOTIDE SEQUENCE</scope>
    <source>
        <strain evidence="8">JCM 3313</strain>
    </source>
</reference>
<evidence type="ECO:0000256" key="1">
    <source>
        <dbReference type="ARBA" id="ARBA00004651"/>
    </source>
</evidence>
<comment type="caution">
    <text evidence="8">The sequence shown here is derived from an EMBL/GenBank/DDBJ whole genome shotgun (WGS) entry which is preliminary data.</text>
</comment>
<feature type="transmembrane region" description="Helical" evidence="6">
    <location>
        <begin position="205"/>
        <end position="225"/>
    </location>
</feature>
<dbReference type="AlphaFoldDB" id="A0A918AU02"/>
<sequence length="387" mass="39792">MQEDRRALRLFVALVGGYSVSAYGTYLNLVALSLFTWHLTGSAFTTGVIMALRLTCGFLGGLVAGRIAVAGRTAMIGSDIAQAAAMVALVIWPSLAVLCAVAVVMGVGNTFFAVALRSSVPRMVGQHQRTKANGYLVTGRSIGTVLGFVSAGVLIPAAGYDAAFLVNAASFVVCAATLAALPLGTTTPEPSRPSAPIGTLKLLRTLPACFLGMFAVRGADALGSASHNVALPIFTPAPAFMSQFWTAWAIGAFSAHHVVSRWVERRGSPPGERAFAIGTCVMSLAFFTAFTGLPAVGLVVVVFAAGLADGLTEISYVSRLQTLPEELRGRAFGVSASVEAGGFAIGMLIAAGLLEALPPPAVVGLLHGAALVTAGTLLLISTTLRRT</sequence>
<dbReference type="PANTHER" id="PTHR23513:SF11">
    <property type="entry name" value="STAPHYLOFERRIN A TRANSPORTER"/>
    <property type="match status" value="1"/>
</dbReference>
<dbReference type="Pfam" id="PF07690">
    <property type="entry name" value="MFS_1"/>
    <property type="match status" value="1"/>
</dbReference>
<dbReference type="InterPro" id="IPR020846">
    <property type="entry name" value="MFS_dom"/>
</dbReference>
<feature type="transmembrane region" description="Helical" evidence="6">
    <location>
        <begin position="35"/>
        <end position="55"/>
    </location>
</feature>
<comment type="subcellular location">
    <subcellularLocation>
        <location evidence="1">Cell membrane</location>
        <topology evidence="1">Multi-pass membrane protein</topology>
    </subcellularLocation>
</comment>
<feature type="transmembrane region" description="Helical" evidence="6">
    <location>
        <begin position="275"/>
        <end position="293"/>
    </location>
</feature>
<feature type="transmembrane region" description="Helical" evidence="6">
    <location>
        <begin position="7"/>
        <end position="29"/>
    </location>
</feature>